<reference evidence="1 2" key="1">
    <citation type="submission" date="2007-11" db="EMBL/GenBank/DDBJ databases">
        <title>Draft genome sequence of Bacteroides stercoris(ATCC 43183).</title>
        <authorList>
            <person name="Sudarsanam P."/>
            <person name="Ley R."/>
            <person name="Guruge J."/>
            <person name="Turnbaugh P.J."/>
            <person name="Mahowald M."/>
            <person name="Liep D."/>
            <person name="Gordon J."/>
        </authorList>
    </citation>
    <scope>NUCLEOTIDE SEQUENCE [LARGE SCALE GENOMIC DNA]</scope>
    <source>
        <strain evidence="1 2">ATCC 43183</strain>
    </source>
</reference>
<accession>B0NL91</accession>
<dbReference type="EMBL" id="ABFZ02000012">
    <property type="protein sequence ID" value="EDS16818.1"/>
    <property type="molecule type" value="Genomic_DNA"/>
</dbReference>
<protein>
    <submittedName>
        <fullName evidence="1">Toxin-antitoxin system, antitoxin component, Xre domain protein</fullName>
    </submittedName>
</protein>
<dbReference type="Proteomes" id="UP000004713">
    <property type="component" value="Unassembled WGS sequence"/>
</dbReference>
<dbReference type="HOGENOM" id="CLU_3285261_0_0_10"/>
<name>B0NL91_BACSE</name>
<dbReference type="AlphaFoldDB" id="B0NL91"/>
<evidence type="ECO:0000313" key="2">
    <source>
        <dbReference type="Proteomes" id="UP000004713"/>
    </source>
</evidence>
<evidence type="ECO:0000313" key="1">
    <source>
        <dbReference type="EMBL" id="EDS16818.1"/>
    </source>
</evidence>
<reference evidence="1 2" key="2">
    <citation type="submission" date="2007-11" db="EMBL/GenBank/DDBJ databases">
        <authorList>
            <person name="Fulton L."/>
            <person name="Clifton S."/>
            <person name="Fulton B."/>
            <person name="Xu J."/>
            <person name="Minx P."/>
            <person name="Pepin K.H."/>
            <person name="Johnson M."/>
            <person name="Thiruvilangam P."/>
            <person name="Bhonagiri V."/>
            <person name="Nash W.E."/>
            <person name="Mardis E.R."/>
            <person name="Wilson R.K."/>
        </authorList>
    </citation>
    <scope>NUCLEOTIDE SEQUENCE [LARGE SCALE GENOMIC DNA]</scope>
    <source>
        <strain evidence="1 2">ATCC 43183</strain>
    </source>
</reference>
<proteinExistence type="predicted"/>
<dbReference type="eggNOG" id="COG1396">
    <property type="taxonomic scope" value="Bacteria"/>
</dbReference>
<gene>
    <name evidence="1" type="ORF">BACSTE_00212</name>
</gene>
<sequence length="40" mass="4682">MLLKVVGQISTIDNLLPELPESPYLMRRDDKKVQRVRNSK</sequence>
<organism evidence="1 2">
    <name type="scientific">Bacteroides stercoris ATCC 43183</name>
    <dbReference type="NCBI Taxonomy" id="449673"/>
    <lineage>
        <taxon>Bacteria</taxon>
        <taxon>Pseudomonadati</taxon>
        <taxon>Bacteroidota</taxon>
        <taxon>Bacteroidia</taxon>
        <taxon>Bacteroidales</taxon>
        <taxon>Bacteroidaceae</taxon>
        <taxon>Bacteroides</taxon>
    </lineage>
</organism>
<comment type="caution">
    <text evidence="1">The sequence shown here is derived from an EMBL/GenBank/DDBJ whole genome shotgun (WGS) entry which is preliminary data.</text>
</comment>